<gene>
    <name evidence="2" type="ORF">L3X38_010916</name>
</gene>
<keyword evidence="3" id="KW-1185">Reference proteome</keyword>
<dbReference type="EMBL" id="JAJFAZ020000002">
    <property type="protein sequence ID" value="KAI5343040.1"/>
    <property type="molecule type" value="Genomic_DNA"/>
</dbReference>
<name>A0AAD4WGE0_PRUDU</name>
<feature type="region of interest" description="Disordered" evidence="1">
    <location>
        <begin position="160"/>
        <end position="184"/>
    </location>
</feature>
<reference evidence="2 3" key="1">
    <citation type="journal article" date="2022" name="G3 (Bethesda)">
        <title>Whole-genome sequence and methylome profiling of the almond [Prunus dulcis (Mill.) D.A. Webb] cultivar 'Nonpareil'.</title>
        <authorList>
            <person name="D'Amico-Willman K.M."/>
            <person name="Ouma W.Z."/>
            <person name="Meulia T."/>
            <person name="Sideli G.M."/>
            <person name="Gradziel T.M."/>
            <person name="Fresnedo-Ramirez J."/>
        </authorList>
    </citation>
    <scope>NUCLEOTIDE SEQUENCE [LARGE SCALE GENOMIC DNA]</scope>
    <source>
        <strain evidence="2">Clone GOH B32 T37-40</strain>
    </source>
</reference>
<evidence type="ECO:0000313" key="3">
    <source>
        <dbReference type="Proteomes" id="UP001054821"/>
    </source>
</evidence>
<dbReference type="PANTHER" id="PTHR34222">
    <property type="entry name" value="GAG_PRE-INTEGRS DOMAIN-CONTAINING PROTEIN"/>
    <property type="match status" value="1"/>
</dbReference>
<accession>A0AAD4WGE0</accession>
<dbReference type="AlphaFoldDB" id="A0AAD4WGE0"/>
<comment type="caution">
    <text evidence="2">The sequence shown here is derived from an EMBL/GenBank/DDBJ whole genome shotgun (WGS) entry which is preliminary data.</text>
</comment>
<proteinExistence type="predicted"/>
<sequence length="184" mass="20847">MKFIMGLNDSYATVRSNTLLLEPLPTLNKAYSLVLRHERLVEISNGKTSTQPEAAVFANRESESEERGLWCAKCNKMNHNTKNYCAHLKCTFCGWKDHSFNYCRKRAMILEAEQGSLSKGNQVASYESDTKGTMSNFPFSQKECKQILYMLSKKKSSMANQVGNSSNHEELSGPALWEDNWDGI</sequence>
<dbReference type="Proteomes" id="UP001054821">
    <property type="component" value="Chromosome 2"/>
</dbReference>
<evidence type="ECO:0000256" key="1">
    <source>
        <dbReference type="SAM" id="MobiDB-lite"/>
    </source>
</evidence>
<organism evidence="2 3">
    <name type="scientific">Prunus dulcis</name>
    <name type="common">Almond</name>
    <name type="synonym">Amygdalus dulcis</name>
    <dbReference type="NCBI Taxonomy" id="3755"/>
    <lineage>
        <taxon>Eukaryota</taxon>
        <taxon>Viridiplantae</taxon>
        <taxon>Streptophyta</taxon>
        <taxon>Embryophyta</taxon>
        <taxon>Tracheophyta</taxon>
        <taxon>Spermatophyta</taxon>
        <taxon>Magnoliopsida</taxon>
        <taxon>eudicotyledons</taxon>
        <taxon>Gunneridae</taxon>
        <taxon>Pentapetalae</taxon>
        <taxon>rosids</taxon>
        <taxon>fabids</taxon>
        <taxon>Rosales</taxon>
        <taxon>Rosaceae</taxon>
        <taxon>Amygdaloideae</taxon>
        <taxon>Amygdaleae</taxon>
        <taxon>Prunus</taxon>
    </lineage>
</organism>
<evidence type="ECO:0000313" key="2">
    <source>
        <dbReference type="EMBL" id="KAI5343040.1"/>
    </source>
</evidence>
<protein>
    <submittedName>
        <fullName evidence="2">Uncharacterized protein</fullName>
    </submittedName>
</protein>
<dbReference type="PANTHER" id="PTHR34222:SF99">
    <property type="entry name" value="PROTEIN, PUTATIVE-RELATED"/>
    <property type="match status" value="1"/>
</dbReference>